<feature type="compositionally biased region" description="Polar residues" evidence="6">
    <location>
        <begin position="382"/>
        <end position="405"/>
    </location>
</feature>
<evidence type="ECO:0000313" key="9">
    <source>
        <dbReference type="EMBL" id="WWC71733.1"/>
    </source>
</evidence>
<dbReference type="GO" id="GO:0051301">
    <property type="term" value="P:cell division"/>
    <property type="evidence" value="ECO:0007669"/>
    <property type="project" value="UniProtKB-KW"/>
</dbReference>
<dbReference type="AlphaFoldDB" id="A0A1B9I3I4"/>
<reference evidence="9" key="2">
    <citation type="submission" date="2013-07" db="EMBL/GenBank/DDBJ databases">
        <authorList>
            <consortium name="The Broad Institute Genome Sequencing Platform"/>
            <person name="Cuomo C."/>
            <person name="Litvintseva A."/>
            <person name="Chen Y."/>
            <person name="Heitman J."/>
            <person name="Sun S."/>
            <person name="Springer D."/>
            <person name="Dromer F."/>
            <person name="Young S.K."/>
            <person name="Zeng Q."/>
            <person name="Gargeya S."/>
            <person name="Fitzgerald M."/>
            <person name="Abouelleil A."/>
            <person name="Alvarado L."/>
            <person name="Berlin A.M."/>
            <person name="Chapman S.B."/>
            <person name="Dewar J."/>
            <person name="Goldberg J."/>
            <person name="Griggs A."/>
            <person name="Gujja S."/>
            <person name="Hansen M."/>
            <person name="Howarth C."/>
            <person name="Imamovic A."/>
            <person name="Larimer J."/>
            <person name="McCowan C."/>
            <person name="Murphy C."/>
            <person name="Pearson M."/>
            <person name="Priest M."/>
            <person name="Roberts A."/>
            <person name="Saif S."/>
            <person name="Shea T."/>
            <person name="Sykes S."/>
            <person name="Wortman J."/>
            <person name="Nusbaum C."/>
            <person name="Birren B."/>
        </authorList>
    </citation>
    <scope>NUCLEOTIDE SEQUENCE</scope>
    <source>
        <strain evidence="9">CBS 10737</strain>
    </source>
</reference>
<feature type="compositionally biased region" description="Polar residues" evidence="6">
    <location>
        <begin position="1077"/>
        <end position="1103"/>
    </location>
</feature>
<sequence>MAPTLAADAKIPCPTPQHLREELDNLAWALEPEEKEDTWEKFERAIIRFAAVTRGGGYKHTEQYVEGVGRSGVGKKLVKCMLSDRGRLSGVSTDLLQTFAPRLSTNFKPLVNLYLEPVLALLGRPNKVFLKRAEKCLLTILTHCQLITILPELRRGLNDNATTCRRGSAIGIERAVNEWPGELWTEKYLSLLEESVKKMAVDKDPEVRQTSRRVWAIFVDLWPERVENFSAPLTPTIKRYLGLPAANGAGPSKPKPKAPIRAAPAPVLAPAPPTRPNSVASSELPHDSAPIQPSAASRPQHHRVNALAARPLRPIYHAPPPTVEAGPSRRQSPRKEVDLLPAATEENLPDTHLAQPSLHRSASSSNQLHQDLIPPFFGRQGRSVSHNVLSSTNLPSEENKQNPLSKPSRPALHPSLSAPPEGFDTAPPRKFAPPARIMRIIPSEEEGGLGLGDHPNALRGPQRNHNAGLGKRTNALGGQAHRRVVTAPSMPEEGYFAKTPGGAQGRSRERTDAVEYGEDQRNITAHAPKSFGSPLPKQIISMDSPLMPTLIRSASGEVRSDENESDIIDMKAHTDVYPASPIKVSIEANEERKVVEVARKIELPESPVKTAVNLPEDIPEEKVEIITEDDDETVEDDITDNASVRSLSAALDIDGHKDVEEGSDIAMKGEPAFVAEEMVEKAEDHSPPSNAPETTDATLNKVDDVASAADIAKTHKTLTSVNEVNETVKSAQLTANNTRPVPAASKTRIAGTVTRKPPVPTARTTARAVSAPVLRKAFKPTSLSAPTAASAARVAAISKPASATTAVSKPLVATSTTSKAPSASTTSASNTTKPTLNGSTSSKPSTAPVRARVVSAQIVKHEPKITTKPPIPPNQPLPKAATRVVSGPKTMRPPTAHVTLPPVKKEKVVRKAPLPSFRPTRGATSGTASLKASTSSVVSVGTAGGRAKVKPENIKLPESPFKTPTEVPLPPSPHEIPLPHSPHPRAPSVMSSISNNNPAVGSPLKVEMGGRARVHKDSIINLHIPPQSPMKTLSPAKTLSPLLTSTNSEEILPPQPVFSIPAESLVKQTKAKFDTTDLFSASRPATPNSKSSNGTTTTEILNASSSSNDDISDDKITFKSLSPSRPISFRQENNKNIAHGNRSDVSTPLSKASALLAKLEGSEKGISMIGMTPERKALSVKDANTPHGFGAAEDWDVSA</sequence>
<feature type="compositionally biased region" description="Polar residues" evidence="6">
    <location>
        <begin position="358"/>
        <end position="369"/>
    </location>
</feature>
<keyword evidence="5" id="KW-0498">Mitosis</keyword>
<comment type="similarity">
    <text evidence="2">Belongs to the CLASP family.</text>
</comment>
<feature type="compositionally biased region" description="Low complexity" evidence="6">
    <location>
        <begin position="813"/>
        <end position="835"/>
    </location>
</feature>
<feature type="region of interest" description="Disordered" evidence="6">
    <location>
        <begin position="248"/>
        <end position="335"/>
    </location>
</feature>
<keyword evidence="4" id="KW-0493">Microtubule</keyword>
<reference evidence="8" key="1">
    <citation type="submission" date="2013-07" db="EMBL/GenBank/DDBJ databases">
        <title>The Genome Sequence of Cryptococcus pinus CBS10737.</title>
        <authorList>
            <consortium name="The Broad Institute Genome Sequencing Platform"/>
            <person name="Cuomo C."/>
            <person name="Litvintseva A."/>
            <person name="Chen Y."/>
            <person name="Heitman J."/>
            <person name="Sun S."/>
            <person name="Springer D."/>
            <person name="Dromer F."/>
            <person name="Young S.K."/>
            <person name="Zeng Q."/>
            <person name="Gargeya S."/>
            <person name="Fitzgerald M."/>
            <person name="Abouelleil A."/>
            <person name="Alvarado L."/>
            <person name="Berlin A.M."/>
            <person name="Chapman S.B."/>
            <person name="Dewar J."/>
            <person name="Goldberg J."/>
            <person name="Griggs A."/>
            <person name="Gujja S."/>
            <person name="Hansen M."/>
            <person name="Howarth C."/>
            <person name="Imamovic A."/>
            <person name="Larimer J."/>
            <person name="McCowan C."/>
            <person name="Murphy C."/>
            <person name="Pearson M."/>
            <person name="Priest M."/>
            <person name="Roberts A."/>
            <person name="Saif S."/>
            <person name="Shea T."/>
            <person name="Sykes S."/>
            <person name="Wortman J."/>
            <person name="Nusbaum C."/>
            <person name="Birren B."/>
        </authorList>
    </citation>
    <scope>NUCLEOTIDE SEQUENCE [LARGE SCALE GENOMIC DNA]</scope>
    <source>
        <strain evidence="8">CBS 10737</strain>
    </source>
</reference>
<reference evidence="8" key="3">
    <citation type="submission" date="2016-07" db="EMBL/GenBank/DDBJ databases">
        <title>Evolution of pathogenesis and genome organization in the Tremellales.</title>
        <authorList>
            <person name="Cuomo C."/>
            <person name="Litvintseva A."/>
            <person name="Heitman J."/>
            <person name="Chen Y."/>
            <person name="Sun S."/>
            <person name="Springer D."/>
            <person name="Dromer F."/>
            <person name="Young S."/>
            <person name="Zeng Q."/>
            <person name="Chapman S."/>
            <person name="Gujja S."/>
            <person name="Saif S."/>
            <person name="Birren B."/>
        </authorList>
    </citation>
    <scope>NUCLEOTIDE SEQUENCE</scope>
    <source>
        <strain evidence="8">CBS 10737</strain>
    </source>
</reference>
<dbReference type="RefSeq" id="XP_019011308.1">
    <property type="nucleotide sequence ID" value="XM_019155154.1"/>
</dbReference>
<gene>
    <name evidence="8" type="ORF">I206_03406</name>
    <name evidence="9" type="ORF">I206_105691</name>
</gene>
<organism evidence="8">
    <name type="scientific">Kwoniella pini CBS 10737</name>
    <dbReference type="NCBI Taxonomy" id="1296096"/>
    <lineage>
        <taxon>Eukaryota</taxon>
        <taxon>Fungi</taxon>
        <taxon>Dikarya</taxon>
        <taxon>Basidiomycota</taxon>
        <taxon>Agaricomycotina</taxon>
        <taxon>Tremellomycetes</taxon>
        <taxon>Tremellales</taxon>
        <taxon>Cryptococcaceae</taxon>
        <taxon>Kwoniella</taxon>
    </lineage>
</organism>
<comment type="subcellular location">
    <subcellularLocation>
        <location evidence="1">Cytoplasm</location>
        <location evidence="1">Cytoskeleton</location>
        <location evidence="1">Spindle</location>
    </subcellularLocation>
</comment>
<dbReference type="InterPro" id="IPR011989">
    <property type="entry name" value="ARM-like"/>
</dbReference>
<evidence type="ECO:0000256" key="2">
    <source>
        <dbReference type="ARBA" id="ARBA00009549"/>
    </source>
</evidence>
<dbReference type="EMBL" id="KI894010">
    <property type="protein sequence ID" value="OCF50089.1"/>
    <property type="molecule type" value="Genomic_DNA"/>
</dbReference>
<feature type="compositionally biased region" description="Polar residues" evidence="6">
    <location>
        <begin position="836"/>
        <end position="845"/>
    </location>
</feature>
<keyword evidence="10" id="KW-1185">Reference proteome</keyword>
<dbReference type="Proteomes" id="UP000094020">
    <property type="component" value="Chromosome 7"/>
</dbReference>
<evidence type="ECO:0000256" key="1">
    <source>
        <dbReference type="ARBA" id="ARBA00004186"/>
    </source>
</evidence>
<dbReference type="EMBL" id="CP144525">
    <property type="protein sequence ID" value="WWC71733.1"/>
    <property type="molecule type" value="Genomic_DNA"/>
</dbReference>
<dbReference type="PANTHER" id="PTHR21567:SF60">
    <property type="entry name" value="CLASP N-TERMINAL DOMAIN-CONTAINING PROTEIN"/>
    <property type="match status" value="1"/>
</dbReference>
<keyword evidence="3" id="KW-0132">Cell division</keyword>
<dbReference type="InterPro" id="IPR024395">
    <property type="entry name" value="CLASP_N_dom"/>
</dbReference>
<reference evidence="9" key="4">
    <citation type="submission" date="2024-02" db="EMBL/GenBank/DDBJ databases">
        <title>Comparative genomics of Cryptococcus and Kwoniella reveals pathogenesis evolution and contrasting modes of karyotype evolution via chromosome fusion or intercentromeric recombination.</title>
        <authorList>
            <person name="Coelho M.A."/>
            <person name="David-Palma M."/>
            <person name="Shea T."/>
            <person name="Bowers K."/>
            <person name="McGinley-Smith S."/>
            <person name="Mohammad A.W."/>
            <person name="Gnirke A."/>
            <person name="Yurkov A.M."/>
            <person name="Nowrousian M."/>
            <person name="Sun S."/>
            <person name="Cuomo C.A."/>
            <person name="Heitman J."/>
        </authorList>
    </citation>
    <scope>NUCLEOTIDE SEQUENCE</scope>
    <source>
        <strain evidence="9">CBS 10737</strain>
    </source>
</reference>
<dbReference type="PANTHER" id="PTHR21567">
    <property type="entry name" value="CLASP"/>
    <property type="match status" value="1"/>
</dbReference>
<dbReference type="GO" id="GO:0005881">
    <property type="term" value="C:cytoplasmic microtubule"/>
    <property type="evidence" value="ECO:0007669"/>
    <property type="project" value="TreeGrafter"/>
</dbReference>
<feature type="region of interest" description="Disordered" evidence="6">
    <location>
        <begin position="449"/>
        <end position="473"/>
    </location>
</feature>
<feature type="region of interest" description="Disordered" evidence="6">
    <location>
        <begin position="864"/>
        <end position="898"/>
    </location>
</feature>
<dbReference type="GeneID" id="30171775"/>
<keyword evidence="5" id="KW-0131">Cell cycle</keyword>
<evidence type="ECO:0000313" key="8">
    <source>
        <dbReference type="EMBL" id="OCF50089.1"/>
    </source>
</evidence>
<dbReference type="GO" id="GO:0005815">
    <property type="term" value="C:microtubule organizing center"/>
    <property type="evidence" value="ECO:0007669"/>
    <property type="project" value="TreeGrafter"/>
</dbReference>
<feature type="region of interest" description="Disordered" evidence="6">
    <location>
        <begin position="356"/>
        <end position="431"/>
    </location>
</feature>
<evidence type="ECO:0000256" key="3">
    <source>
        <dbReference type="ARBA" id="ARBA00022618"/>
    </source>
</evidence>
<dbReference type="Pfam" id="PF12348">
    <property type="entry name" value="CLASP_N"/>
    <property type="match status" value="1"/>
</dbReference>
<dbReference type="GO" id="GO:1990023">
    <property type="term" value="C:mitotic spindle midzone"/>
    <property type="evidence" value="ECO:0007669"/>
    <property type="project" value="TreeGrafter"/>
</dbReference>
<accession>A0A1B9I3I4</accession>
<evidence type="ECO:0000259" key="7">
    <source>
        <dbReference type="Pfam" id="PF12348"/>
    </source>
</evidence>
<evidence type="ECO:0000256" key="5">
    <source>
        <dbReference type="ARBA" id="ARBA00022776"/>
    </source>
</evidence>
<proteinExistence type="inferred from homology"/>
<protein>
    <recommendedName>
        <fullName evidence="7">CLASP N-terminal domain-containing protein</fullName>
    </recommendedName>
</protein>
<feature type="region of interest" description="Disordered" evidence="6">
    <location>
        <begin position="1077"/>
        <end position="1146"/>
    </location>
</feature>
<feature type="domain" description="CLASP N-terminal" evidence="7">
    <location>
        <begin position="19"/>
        <end position="240"/>
    </location>
</feature>
<name>A0A1B9I3I4_9TREE</name>
<dbReference type="STRING" id="1296096.A0A1B9I3I4"/>
<dbReference type="GO" id="GO:0090307">
    <property type="term" value="P:mitotic spindle assembly"/>
    <property type="evidence" value="ECO:0007669"/>
    <property type="project" value="TreeGrafter"/>
</dbReference>
<dbReference type="InterPro" id="IPR016024">
    <property type="entry name" value="ARM-type_fold"/>
</dbReference>
<feature type="compositionally biased region" description="Polar residues" evidence="6">
    <location>
        <begin position="1119"/>
        <end position="1136"/>
    </location>
</feature>
<dbReference type="KEGG" id="kpin:30171775"/>
<dbReference type="OrthoDB" id="46159at2759"/>
<evidence type="ECO:0000256" key="4">
    <source>
        <dbReference type="ARBA" id="ARBA00022701"/>
    </source>
</evidence>
<evidence type="ECO:0000256" key="6">
    <source>
        <dbReference type="SAM" id="MobiDB-lite"/>
    </source>
</evidence>
<dbReference type="SUPFAM" id="SSF48371">
    <property type="entry name" value="ARM repeat"/>
    <property type="match status" value="1"/>
</dbReference>
<dbReference type="GO" id="GO:0005876">
    <property type="term" value="C:spindle microtubule"/>
    <property type="evidence" value="ECO:0007669"/>
    <property type="project" value="TreeGrafter"/>
</dbReference>
<feature type="region of interest" description="Disordered" evidence="6">
    <location>
        <begin position="799"/>
        <end position="851"/>
    </location>
</feature>
<dbReference type="Gene3D" id="1.25.10.10">
    <property type="entry name" value="Leucine-rich Repeat Variant"/>
    <property type="match status" value="1"/>
</dbReference>
<dbReference type="GO" id="GO:0008017">
    <property type="term" value="F:microtubule binding"/>
    <property type="evidence" value="ECO:0007669"/>
    <property type="project" value="TreeGrafter"/>
</dbReference>
<evidence type="ECO:0000313" key="10">
    <source>
        <dbReference type="Proteomes" id="UP000094020"/>
    </source>
</evidence>